<dbReference type="EMBL" id="CP050855">
    <property type="protein sequence ID" value="QLH63836.1"/>
    <property type="molecule type" value="Genomic_DNA"/>
</dbReference>
<organism evidence="1 2">
    <name type="scientific">Serratia symbiotica</name>
    <dbReference type="NCBI Taxonomy" id="138074"/>
    <lineage>
        <taxon>Bacteria</taxon>
        <taxon>Pseudomonadati</taxon>
        <taxon>Pseudomonadota</taxon>
        <taxon>Gammaproteobacteria</taxon>
        <taxon>Enterobacterales</taxon>
        <taxon>Yersiniaceae</taxon>
        <taxon>Serratia</taxon>
    </lineage>
</organism>
<dbReference type="AlphaFoldDB" id="A0A068YUR8"/>
<dbReference type="Proteomes" id="UP000042738">
    <property type="component" value="Chromosome"/>
</dbReference>
<evidence type="ECO:0000313" key="1">
    <source>
        <dbReference type="EMBL" id="QLH63836.1"/>
    </source>
</evidence>
<proteinExistence type="predicted"/>
<protein>
    <submittedName>
        <fullName evidence="1">Uncharacterized protein</fullName>
    </submittedName>
</protein>
<dbReference type="GeneID" id="93737610"/>
<dbReference type="RefSeq" id="WP_040262595.1">
    <property type="nucleotide sequence ID" value="NZ_CAXKXZ010000022.1"/>
</dbReference>
<dbReference type="STRING" id="138074.SYMBAF_10049"/>
<reference evidence="1 2" key="1">
    <citation type="journal article" date="2014" name="Genome Announc.">
        <title>Whole-Genome Sequence of Serratia symbiotica Strain CWBI-2.3T, a Free-Living Symbiont of the Black Bean Aphid Aphis fabae.</title>
        <authorList>
            <person name="Foray V."/>
            <person name="Grigorescu A.S."/>
            <person name="Sabri A."/>
            <person name="Haubruge E."/>
            <person name="Lognay G."/>
            <person name="Francis F."/>
            <person name="Fauconnier M.L."/>
            <person name="Hance T."/>
            <person name="Thonart P."/>
        </authorList>
    </citation>
    <scope>NUCLEOTIDE SEQUENCE [LARGE SCALE GENOMIC DNA]</scope>
    <source>
        <strain evidence="1">CWBI-2.3</strain>
    </source>
</reference>
<name>A0A068YUR8_9GAMM</name>
<accession>A0A068YUR8</accession>
<sequence length="184" mass="21193">MRLDPKLLCQPYGLYIMIRWHAARLYELIGALPLLIGTFWLILVIYWCSILRPEIAEMQNQHQETQRLLAIALPPIEPEVEAENQKLSATEYQQVKALFVIMEKHRLLAKEGRYQLLTDTSKSTTDLLALEIPLIGEYPDLYSALQELNATLPLRVDSLKISRTKPDNVQLNMLLRVTLMKALP</sequence>
<evidence type="ECO:0000313" key="2">
    <source>
        <dbReference type="Proteomes" id="UP000042738"/>
    </source>
</evidence>
<gene>
    <name evidence="1" type="ORF">SYMBAF_14065</name>
</gene>